<dbReference type="GO" id="GO:0000155">
    <property type="term" value="F:phosphorelay sensor kinase activity"/>
    <property type="evidence" value="ECO:0007669"/>
    <property type="project" value="InterPro"/>
</dbReference>
<keyword evidence="9" id="KW-0175">Coiled coil</keyword>
<dbReference type="AlphaFoldDB" id="A0A9W6SFX9"/>
<comment type="caution">
    <text evidence="13">The sequence shown here is derived from an EMBL/GenBank/DDBJ whole genome shotgun (WGS) entry which is preliminary data.</text>
</comment>
<dbReference type="Gene3D" id="1.20.5.1930">
    <property type="match status" value="1"/>
</dbReference>
<evidence type="ECO:0000313" key="14">
    <source>
        <dbReference type="Proteomes" id="UP001165079"/>
    </source>
</evidence>
<dbReference type="PANTHER" id="PTHR24421:SF10">
    <property type="entry name" value="NITRATE_NITRITE SENSOR PROTEIN NARQ"/>
    <property type="match status" value="1"/>
</dbReference>
<dbReference type="GO" id="GO:0016020">
    <property type="term" value="C:membrane"/>
    <property type="evidence" value="ECO:0007669"/>
    <property type="project" value="InterPro"/>
</dbReference>
<evidence type="ECO:0000313" key="13">
    <source>
        <dbReference type="EMBL" id="GLZ75282.1"/>
    </source>
</evidence>
<evidence type="ECO:0000256" key="5">
    <source>
        <dbReference type="ARBA" id="ARBA00022741"/>
    </source>
</evidence>
<evidence type="ECO:0000259" key="12">
    <source>
        <dbReference type="Pfam" id="PF07730"/>
    </source>
</evidence>
<proteinExistence type="predicted"/>
<feature type="domain" description="Histidine kinase/HSP90-like ATPase" evidence="11">
    <location>
        <begin position="295"/>
        <end position="384"/>
    </location>
</feature>
<dbReference type="PANTHER" id="PTHR24421">
    <property type="entry name" value="NITRATE/NITRITE SENSOR PROTEIN NARX-RELATED"/>
    <property type="match status" value="1"/>
</dbReference>
<keyword evidence="3" id="KW-0597">Phosphoprotein</keyword>
<gene>
    <name evidence="13" type="ORF">Afil01_00890</name>
</gene>
<keyword evidence="8" id="KW-0902">Two-component regulatory system</keyword>
<dbReference type="InterPro" id="IPR050482">
    <property type="entry name" value="Sensor_HK_TwoCompSys"/>
</dbReference>
<dbReference type="InterPro" id="IPR011712">
    <property type="entry name" value="Sig_transdc_His_kin_sub3_dim/P"/>
</dbReference>
<sequence>MSRKDRIFDLVSLGLLTLAAVAFTALSPDVDWLSAATWTAALFHLAVIWTLLWRRGRPVTVAVIVSAATAAITVSVYLAPGWLLDVSGRPDDVWISLATPIAAYSVVLYAAKPWQAWTIDLFLLVLLTRPWEGHAATIMGALLFVALPASIAARRRAQRRLIASLAERAEAAERERHLLAEAALAEERTRLAGEVHDVVSHRVVLMVLHAEALRRSTTDERTREAAAALTTAGREALGEMRELVGLLRGEPASGDEPPGLDELSLLAGESAGIGFPVEVVEEGERPEASPVIGRTVYRIVREALTNVRKHADGAETTVRVVYEGERVLLSVRNTAGSRAAGVLGASGSGSGLLGLRQRAELVGGTLRAGPVKGGGFLVQADLPAYLPGQSVNGSSR</sequence>
<dbReference type="InterPro" id="IPR036890">
    <property type="entry name" value="HATPase_C_sf"/>
</dbReference>
<keyword evidence="10" id="KW-0812">Transmembrane</keyword>
<keyword evidence="4" id="KW-0808">Transferase</keyword>
<dbReference type="Pfam" id="PF07730">
    <property type="entry name" value="HisKA_3"/>
    <property type="match status" value="1"/>
</dbReference>
<dbReference type="Gene3D" id="3.30.565.10">
    <property type="entry name" value="Histidine kinase-like ATPase, C-terminal domain"/>
    <property type="match status" value="1"/>
</dbReference>
<evidence type="ECO:0000256" key="6">
    <source>
        <dbReference type="ARBA" id="ARBA00022777"/>
    </source>
</evidence>
<dbReference type="EC" id="2.7.13.3" evidence="2"/>
<dbReference type="EMBL" id="BSTX01000001">
    <property type="protein sequence ID" value="GLZ75282.1"/>
    <property type="molecule type" value="Genomic_DNA"/>
</dbReference>
<evidence type="ECO:0000256" key="4">
    <source>
        <dbReference type="ARBA" id="ARBA00022679"/>
    </source>
</evidence>
<evidence type="ECO:0000256" key="1">
    <source>
        <dbReference type="ARBA" id="ARBA00000085"/>
    </source>
</evidence>
<reference evidence="13" key="1">
    <citation type="submission" date="2023-03" db="EMBL/GenBank/DDBJ databases">
        <title>Actinorhabdospora filicis NBRC 111898.</title>
        <authorList>
            <person name="Ichikawa N."/>
            <person name="Sato H."/>
            <person name="Tonouchi N."/>
        </authorList>
    </citation>
    <scope>NUCLEOTIDE SEQUENCE</scope>
    <source>
        <strain evidence="13">NBRC 111898</strain>
    </source>
</reference>
<comment type="catalytic activity">
    <reaction evidence="1">
        <text>ATP + protein L-histidine = ADP + protein N-phospho-L-histidine.</text>
        <dbReference type="EC" id="2.7.13.3"/>
    </reaction>
</comment>
<keyword evidence="14" id="KW-1185">Reference proteome</keyword>
<dbReference type="CDD" id="cd16917">
    <property type="entry name" value="HATPase_UhpB-NarQ-NarX-like"/>
    <property type="match status" value="1"/>
</dbReference>
<accession>A0A9W6SFX9</accession>
<dbReference type="Proteomes" id="UP001165079">
    <property type="component" value="Unassembled WGS sequence"/>
</dbReference>
<feature type="domain" description="Signal transduction histidine kinase subgroup 3 dimerisation and phosphoacceptor" evidence="12">
    <location>
        <begin position="187"/>
        <end position="250"/>
    </location>
</feature>
<dbReference type="Pfam" id="PF02518">
    <property type="entry name" value="HATPase_c"/>
    <property type="match status" value="1"/>
</dbReference>
<keyword evidence="6 13" id="KW-0418">Kinase</keyword>
<evidence type="ECO:0000259" key="11">
    <source>
        <dbReference type="Pfam" id="PF02518"/>
    </source>
</evidence>
<feature type="transmembrane region" description="Helical" evidence="10">
    <location>
        <begin position="32"/>
        <end position="52"/>
    </location>
</feature>
<keyword evidence="10" id="KW-1133">Transmembrane helix</keyword>
<dbReference type="GO" id="GO:0005524">
    <property type="term" value="F:ATP binding"/>
    <property type="evidence" value="ECO:0007669"/>
    <property type="project" value="UniProtKB-KW"/>
</dbReference>
<feature type="transmembrane region" description="Helical" evidence="10">
    <location>
        <begin position="133"/>
        <end position="153"/>
    </location>
</feature>
<feature type="transmembrane region" description="Helical" evidence="10">
    <location>
        <begin position="7"/>
        <end position="26"/>
    </location>
</feature>
<evidence type="ECO:0000256" key="7">
    <source>
        <dbReference type="ARBA" id="ARBA00022840"/>
    </source>
</evidence>
<keyword evidence="10" id="KW-0472">Membrane</keyword>
<evidence type="ECO:0000256" key="9">
    <source>
        <dbReference type="SAM" id="Coils"/>
    </source>
</evidence>
<keyword evidence="7" id="KW-0067">ATP-binding</keyword>
<feature type="transmembrane region" description="Helical" evidence="10">
    <location>
        <begin position="59"/>
        <end position="79"/>
    </location>
</feature>
<evidence type="ECO:0000256" key="2">
    <source>
        <dbReference type="ARBA" id="ARBA00012438"/>
    </source>
</evidence>
<protein>
    <recommendedName>
        <fullName evidence="2">histidine kinase</fullName>
        <ecNumber evidence="2">2.7.13.3</ecNumber>
    </recommendedName>
</protein>
<dbReference type="InterPro" id="IPR003594">
    <property type="entry name" value="HATPase_dom"/>
</dbReference>
<evidence type="ECO:0000256" key="10">
    <source>
        <dbReference type="SAM" id="Phobius"/>
    </source>
</evidence>
<feature type="coiled-coil region" evidence="9">
    <location>
        <begin position="155"/>
        <end position="182"/>
    </location>
</feature>
<organism evidence="13 14">
    <name type="scientific">Actinorhabdospora filicis</name>
    <dbReference type="NCBI Taxonomy" id="1785913"/>
    <lineage>
        <taxon>Bacteria</taxon>
        <taxon>Bacillati</taxon>
        <taxon>Actinomycetota</taxon>
        <taxon>Actinomycetes</taxon>
        <taxon>Micromonosporales</taxon>
        <taxon>Micromonosporaceae</taxon>
        <taxon>Actinorhabdospora</taxon>
    </lineage>
</organism>
<dbReference type="SUPFAM" id="SSF55874">
    <property type="entry name" value="ATPase domain of HSP90 chaperone/DNA topoisomerase II/histidine kinase"/>
    <property type="match status" value="1"/>
</dbReference>
<evidence type="ECO:0000256" key="8">
    <source>
        <dbReference type="ARBA" id="ARBA00023012"/>
    </source>
</evidence>
<name>A0A9W6SFX9_9ACTN</name>
<keyword evidence="5" id="KW-0547">Nucleotide-binding</keyword>
<evidence type="ECO:0000256" key="3">
    <source>
        <dbReference type="ARBA" id="ARBA00022553"/>
    </source>
</evidence>
<dbReference type="GO" id="GO:0046983">
    <property type="term" value="F:protein dimerization activity"/>
    <property type="evidence" value="ECO:0007669"/>
    <property type="project" value="InterPro"/>
</dbReference>